<comment type="caution">
    <text evidence="2">The sequence shown here is derived from an EMBL/GenBank/DDBJ whole genome shotgun (WGS) entry which is preliminary data.</text>
</comment>
<evidence type="ECO:0000313" key="3">
    <source>
        <dbReference type="Proteomes" id="UP000694240"/>
    </source>
</evidence>
<keyword evidence="1" id="KW-0472">Membrane</keyword>
<feature type="transmembrane region" description="Helical" evidence="1">
    <location>
        <begin position="40"/>
        <end position="63"/>
    </location>
</feature>
<protein>
    <recommendedName>
        <fullName evidence="4">Transmembrane protein</fullName>
    </recommendedName>
</protein>
<accession>A0A8T2GMR3</accession>
<evidence type="ECO:0000313" key="2">
    <source>
        <dbReference type="EMBL" id="KAG7648524.1"/>
    </source>
</evidence>
<sequence>MTTLATVVAPATVVASSGDGGCSGDNGSSGDNGNPNNGVVAPVMAFIPVRLVAPAAVVVVMMAETSVVVMTAAAVVCGYGRDGCGDKKQGRRMFVVLVLQKGIERHVVYKILCELTTEVKPN</sequence>
<evidence type="ECO:0000256" key="1">
    <source>
        <dbReference type="SAM" id="Phobius"/>
    </source>
</evidence>
<organism evidence="2 3">
    <name type="scientific">Arabidopsis thaliana x Arabidopsis arenosa</name>
    <dbReference type="NCBI Taxonomy" id="1240361"/>
    <lineage>
        <taxon>Eukaryota</taxon>
        <taxon>Viridiplantae</taxon>
        <taxon>Streptophyta</taxon>
        <taxon>Embryophyta</taxon>
        <taxon>Tracheophyta</taxon>
        <taxon>Spermatophyta</taxon>
        <taxon>Magnoliopsida</taxon>
        <taxon>eudicotyledons</taxon>
        <taxon>Gunneridae</taxon>
        <taxon>Pentapetalae</taxon>
        <taxon>rosids</taxon>
        <taxon>malvids</taxon>
        <taxon>Brassicales</taxon>
        <taxon>Brassicaceae</taxon>
        <taxon>Camelineae</taxon>
        <taxon>Arabidopsis</taxon>
    </lineage>
</organism>
<dbReference type="AlphaFoldDB" id="A0A8T2GMR3"/>
<reference evidence="2 3" key="1">
    <citation type="submission" date="2020-12" db="EMBL/GenBank/DDBJ databases">
        <title>Concerted genomic and epigenomic changes stabilize Arabidopsis allopolyploids.</title>
        <authorList>
            <person name="Chen Z."/>
        </authorList>
    </citation>
    <scope>NUCLEOTIDE SEQUENCE [LARGE SCALE GENOMIC DNA]</scope>
    <source>
        <strain evidence="2">Allo738</strain>
        <tissue evidence="2">Leaf</tissue>
    </source>
</reference>
<gene>
    <name evidence="2" type="ORF">ISN45_At01g034900</name>
</gene>
<dbReference type="EMBL" id="JAEFBK010000001">
    <property type="protein sequence ID" value="KAG7648524.1"/>
    <property type="molecule type" value="Genomic_DNA"/>
</dbReference>
<keyword evidence="1" id="KW-0812">Transmembrane</keyword>
<name>A0A8T2GMR3_9BRAS</name>
<keyword evidence="1" id="KW-1133">Transmembrane helix</keyword>
<dbReference type="Proteomes" id="UP000694240">
    <property type="component" value="Chromosome 1"/>
</dbReference>
<evidence type="ECO:0008006" key="4">
    <source>
        <dbReference type="Google" id="ProtNLM"/>
    </source>
</evidence>
<proteinExistence type="predicted"/>
<keyword evidence="3" id="KW-1185">Reference proteome</keyword>